<dbReference type="KEGG" id="muh:HYN43_020385"/>
<dbReference type="AlphaFoldDB" id="A0A494W1A6"/>
<keyword evidence="1" id="KW-0732">Signal</keyword>
<protein>
    <submittedName>
        <fullName evidence="2">Uncharacterized protein</fullName>
    </submittedName>
</protein>
<keyword evidence="3" id="KW-1185">Reference proteome</keyword>
<feature type="chain" id="PRO_5019757345" evidence="1">
    <location>
        <begin position="20"/>
        <end position="195"/>
    </location>
</feature>
<dbReference type="EMBL" id="CP032869">
    <property type="protein sequence ID" value="AYL97513.1"/>
    <property type="molecule type" value="Genomic_DNA"/>
</dbReference>
<feature type="signal peptide" evidence="1">
    <location>
        <begin position="1"/>
        <end position="19"/>
    </location>
</feature>
<accession>A0A494W1A6</accession>
<organism evidence="2 3">
    <name type="scientific">Mucilaginibacter celer</name>
    <dbReference type="NCBI Taxonomy" id="2305508"/>
    <lineage>
        <taxon>Bacteria</taxon>
        <taxon>Pseudomonadati</taxon>
        <taxon>Bacteroidota</taxon>
        <taxon>Sphingobacteriia</taxon>
        <taxon>Sphingobacteriales</taxon>
        <taxon>Sphingobacteriaceae</taxon>
        <taxon>Mucilaginibacter</taxon>
    </lineage>
</organism>
<evidence type="ECO:0000256" key="1">
    <source>
        <dbReference type="SAM" id="SignalP"/>
    </source>
</evidence>
<proteinExistence type="predicted"/>
<sequence>MKFLLLHLILISLFTAANAQLKKGRSVTYQPHHISSIRPIGNSGSPSVNQSLILQDKNLDAFIADLKKSSMSLHTSIKGIPAVVKDFLASFAADGFSIADPGKEWNCCDGGWDDNLPNRELINVGSDGHLFMITYLTGGIGVGEHIILITYNKKRVLDFWTGDISERLERKNEIIGYLIETKDKHWHVNKYKLLI</sequence>
<name>A0A494W1A6_9SPHI</name>
<dbReference type="RefSeq" id="WP_119411082.1">
    <property type="nucleotide sequence ID" value="NZ_CP032869.1"/>
</dbReference>
<dbReference type="OrthoDB" id="1452337at2"/>
<dbReference type="Proteomes" id="UP000270046">
    <property type="component" value="Chromosome"/>
</dbReference>
<gene>
    <name evidence="2" type="ORF">HYN43_020385</name>
</gene>
<reference evidence="2 3" key="1">
    <citation type="submission" date="2018-10" db="EMBL/GenBank/DDBJ databases">
        <title>Genome sequencing of Mucilaginibacter sp. HYN0043.</title>
        <authorList>
            <person name="Kim M."/>
            <person name="Yi H."/>
        </authorList>
    </citation>
    <scope>NUCLEOTIDE SEQUENCE [LARGE SCALE GENOMIC DNA]</scope>
    <source>
        <strain evidence="2 3">HYN0043</strain>
    </source>
</reference>
<evidence type="ECO:0000313" key="2">
    <source>
        <dbReference type="EMBL" id="AYL97513.1"/>
    </source>
</evidence>
<evidence type="ECO:0000313" key="3">
    <source>
        <dbReference type="Proteomes" id="UP000270046"/>
    </source>
</evidence>